<feature type="region of interest" description="Disordered" evidence="2">
    <location>
        <begin position="1"/>
        <end position="129"/>
    </location>
</feature>
<dbReference type="Pfam" id="PF00172">
    <property type="entry name" value="Zn_clus"/>
    <property type="match status" value="1"/>
</dbReference>
<evidence type="ECO:0000256" key="2">
    <source>
        <dbReference type="SAM" id="MobiDB-lite"/>
    </source>
</evidence>
<organism evidence="4 5">
    <name type="scientific">Paraphaeosphaeria minitans</name>
    <dbReference type="NCBI Taxonomy" id="565426"/>
    <lineage>
        <taxon>Eukaryota</taxon>
        <taxon>Fungi</taxon>
        <taxon>Dikarya</taxon>
        <taxon>Ascomycota</taxon>
        <taxon>Pezizomycotina</taxon>
        <taxon>Dothideomycetes</taxon>
        <taxon>Pleosporomycetidae</taxon>
        <taxon>Pleosporales</taxon>
        <taxon>Massarineae</taxon>
        <taxon>Didymosphaeriaceae</taxon>
        <taxon>Paraphaeosphaeria</taxon>
    </lineage>
</organism>
<feature type="compositionally biased region" description="Low complexity" evidence="2">
    <location>
        <begin position="82"/>
        <end position="100"/>
    </location>
</feature>
<dbReference type="AlphaFoldDB" id="A0A9P6GU21"/>
<evidence type="ECO:0000256" key="1">
    <source>
        <dbReference type="ARBA" id="ARBA00023242"/>
    </source>
</evidence>
<dbReference type="PROSITE" id="PS50048">
    <property type="entry name" value="ZN2_CY6_FUNGAL_2"/>
    <property type="match status" value="1"/>
</dbReference>
<dbReference type="Proteomes" id="UP000756921">
    <property type="component" value="Unassembled WGS sequence"/>
</dbReference>
<dbReference type="PROSITE" id="PS00463">
    <property type="entry name" value="ZN2_CY6_FUNGAL_1"/>
    <property type="match status" value="1"/>
</dbReference>
<dbReference type="OrthoDB" id="5375558at2759"/>
<sequence>MSFPQPYPQAPSHANMSNNMADHHQRQNPSYPSPSHSYPSPQMPAYTYPPPQGQPGAEPYRSPQGANMNLPPLNLPPIRVDGQQQQQQHMPHQQHHQGPPMGSPLPQQHQGVPQYYAHPGHPPPGQMQMGSQHLAMRYQLPPQPGEQRILSGGRHKKEIKRRTKTGCLTCRKRRIKCDEAHPVCRNCQKSKRECLGYDPIFKQQPGPANLQPAPNTTQHQPSVPATSPPASASSQYSPQVPQGYAPASTVGYAPAASTASSTPSHHDNFNNSAIDPALAATDPAMNGQPAYNGAHALQAGLRGSPYSSAAPEAPLLKGRPLRIEEIFSICGYNPPEVPPRHGGFPHELDDEFSFMFSKDYCIGLDAMLETNWFSSNNNAITRVLSDHNVHEEAHFFVETVRTKTGAADVSQVFSQEARLIWHLLGTCRIPSNGAHVTATNSEHDDPSLKEARARFEVLEALLTNQTLDANPIRQLSYPGGLSEEENDKFVFWDSVGEFVVHANTDAAIDGNAEVALTRMRNVLRAREVRDALYSIALARQIGNRVRGFPDAVAHPNTHDPENDVNKLTVAMSFISHECRSGTQQVIARICDMACLSWRVSRTS</sequence>
<name>A0A9P6GU21_9PLEO</name>
<dbReference type="EMBL" id="WJXW01000001">
    <property type="protein sequence ID" value="KAF9740540.1"/>
    <property type="molecule type" value="Genomic_DNA"/>
</dbReference>
<dbReference type="GO" id="GO:0008270">
    <property type="term" value="F:zinc ion binding"/>
    <property type="evidence" value="ECO:0007669"/>
    <property type="project" value="InterPro"/>
</dbReference>
<accession>A0A9P6GU21</accession>
<comment type="caution">
    <text evidence="4">The sequence shown here is derived from an EMBL/GenBank/DDBJ whole genome shotgun (WGS) entry which is preliminary data.</text>
</comment>
<dbReference type="InterPro" id="IPR053175">
    <property type="entry name" value="DHMBA_Reg_Transcription_Factor"/>
</dbReference>
<dbReference type="GO" id="GO:0000981">
    <property type="term" value="F:DNA-binding transcription factor activity, RNA polymerase II-specific"/>
    <property type="evidence" value="ECO:0007669"/>
    <property type="project" value="InterPro"/>
</dbReference>
<dbReference type="InterPro" id="IPR001138">
    <property type="entry name" value="Zn2Cys6_DnaBD"/>
</dbReference>
<feature type="compositionally biased region" description="Low complexity" evidence="2">
    <location>
        <begin position="29"/>
        <end position="40"/>
    </location>
</feature>
<feature type="compositionally biased region" description="Low complexity" evidence="2">
    <location>
        <begin position="220"/>
        <end position="242"/>
    </location>
</feature>
<evidence type="ECO:0000259" key="3">
    <source>
        <dbReference type="PROSITE" id="PS50048"/>
    </source>
</evidence>
<evidence type="ECO:0000313" key="4">
    <source>
        <dbReference type="EMBL" id="KAF9740540.1"/>
    </source>
</evidence>
<dbReference type="SMART" id="SM00066">
    <property type="entry name" value="GAL4"/>
    <property type="match status" value="1"/>
</dbReference>
<dbReference type="CDD" id="cd00067">
    <property type="entry name" value="GAL4"/>
    <property type="match status" value="1"/>
</dbReference>
<dbReference type="SUPFAM" id="SSF57701">
    <property type="entry name" value="Zn2/Cys6 DNA-binding domain"/>
    <property type="match status" value="1"/>
</dbReference>
<dbReference type="InterPro" id="IPR036864">
    <property type="entry name" value="Zn2-C6_fun-type_DNA-bd_sf"/>
</dbReference>
<feature type="region of interest" description="Disordered" evidence="2">
    <location>
        <begin position="205"/>
        <end position="274"/>
    </location>
</feature>
<feature type="domain" description="Zn(2)-C6 fungal-type" evidence="3">
    <location>
        <begin position="166"/>
        <end position="194"/>
    </location>
</feature>
<keyword evidence="5" id="KW-1185">Reference proteome</keyword>
<protein>
    <submittedName>
        <fullName evidence="4">Negative acting factor</fullName>
    </submittedName>
</protein>
<keyword evidence="1" id="KW-0539">Nucleus</keyword>
<gene>
    <name evidence="4" type="ORF">PMIN01_00079</name>
</gene>
<evidence type="ECO:0000313" key="5">
    <source>
        <dbReference type="Proteomes" id="UP000756921"/>
    </source>
</evidence>
<reference evidence="4" key="1">
    <citation type="journal article" date="2020" name="Mol. Plant Microbe Interact.">
        <title>Genome Sequence of the Biocontrol Agent Coniothyrium minitans strain Conio (IMI 134523).</title>
        <authorList>
            <person name="Patel D."/>
            <person name="Shittu T.A."/>
            <person name="Baroncelli R."/>
            <person name="Muthumeenakshi S."/>
            <person name="Osborne T.H."/>
            <person name="Janganan T.K."/>
            <person name="Sreenivasaprasad S."/>
        </authorList>
    </citation>
    <scope>NUCLEOTIDE SEQUENCE</scope>
    <source>
        <strain evidence="4">Conio</strain>
    </source>
</reference>
<feature type="compositionally biased region" description="Low complexity" evidence="2">
    <location>
        <begin position="253"/>
        <end position="263"/>
    </location>
</feature>
<dbReference type="Gene3D" id="4.10.240.10">
    <property type="entry name" value="Zn(2)-C6 fungal-type DNA-binding domain"/>
    <property type="match status" value="1"/>
</dbReference>
<proteinExistence type="predicted"/>
<dbReference type="PANTHER" id="PTHR38791">
    <property type="entry name" value="ZN(II)2CYS6 TRANSCRIPTION FACTOR (EUROFUNG)-RELATED-RELATED"/>
    <property type="match status" value="1"/>
</dbReference>
<dbReference type="PANTHER" id="PTHR38791:SF13">
    <property type="entry name" value="ZN(2)-C6 FUNGAL-TYPE DOMAIN-CONTAINING PROTEIN"/>
    <property type="match status" value="1"/>
</dbReference>